<accession>A0A1G7L1D0</accession>
<name>A0A1G7L1D0_9FLAO</name>
<dbReference type="PANTHER" id="PTHR10000">
    <property type="entry name" value="PHOSPHOSERINE PHOSPHATASE"/>
    <property type="match status" value="1"/>
</dbReference>
<organism evidence="1 2">
    <name type="scientific">Cellulophaga baltica</name>
    <dbReference type="NCBI Taxonomy" id="76594"/>
    <lineage>
        <taxon>Bacteria</taxon>
        <taxon>Pseudomonadati</taxon>
        <taxon>Bacteroidota</taxon>
        <taxon>Flavobacteriia</taxon>
        <taxon>Flavobacteriales</taxon>
        <taxon>Flavobacteriaceae</taxon>
        <taxon>Cellulophaga</taxon>
    </lineage>
</organism>
<dbReference type="InterPro" id="IPR000150">
    <property type="entry name" value="Cof"/>
</dbReference>
<dbReference type="SUPFAM" id="SSF56784">
    <property type="entry name" value="HAD-like"/>
    <property type="match status" value="1"/>
</dbReference>
<keyword evidence="2" id="KW-1185">Reference proteome</keyword>
<sequence>MFVAYRITLQLLNFETMDLSKIKMVVTDMDGTLLNSDHQVSAKFFSLFESLKKKDIKFVAASGRQYHSIVDKLAAIKNDIIVIAENGGVAKQYGKELLVTPLPNATKNEVIAILNGVENVHPVLCGKDNAYITNKSTMFEQKLKEYYTNYKVLDNLNDFDGEIVKIAIYHFKNSEKYIYPKVFHLENELQVKISGANWVDISSKNANKGYALEKVMQENNILPHELLVFGDYNNDLEMLALADYSFAMKNAHPKVLKLANYHTESNDNFGVERILEQLINSK</sequence>
<dbReference type="eggNOG" id="COG0561">
    <property type="taxonomic scope" value="Bacteria"/>
</dbReference>
<gene>
    <name evidence="1" type="ORF">SAMN04487992_11515</name>
</gene>
<dbReference type="NCBIfam" id="TIGR00099">
    <property type="entry name" value="Cof-subfamily"/>
    <property type="match status" value="1"/>
</dbReference>
<dbReference type="InterPro" id="IPR023214">
    <property type="entry name" value="HAD_sf"/>
</dbReference>
<dbReference type="EMBL" id="FNBD01000015">
    <property type="protein sequence ID" value="SDF43253.1"/>
    <property type="molecule type" value="Genomic_DNA"/>
</dbReference>
<dbReference type="GO" id="GO:0000287">
    <property type="term" value="F:magnesium ion binding"/>
    <property type="evidence" value="ECO:0007669"/>
    <property type="project" value="TreeGrafter"/>
</dbReference>
<dbReference type="Pfam" id="PF08282">
    <property type="entry name" value="Hydrolase_3"/>
    <property type="match status" value="1"/>
</dbReference>
<dbReference type="PANTHER" id="PTHR10000:SF53">
    <property type="entry name" value="5-AMINO-6-(5-PHOSPHO-D-RIBITYLAMINO)URACIL PHOSPHATASE YBJI-RELATED"/>
    <property type="match status" value="1"/>
</dbReference>
<dbReference type="Gene3D" id="3.40.50.1000">
    <property type="entry name" value="HAD superfamily/HAD-like"/>
    <property type="match status" value="1"/>
</dbReference>
<dbReference type="Proteomes" id="UP000182114">
    <property type="component" value="Unassembled WGS sequence"/>
</dbReference>
<dbReference type="SFLD" id="SFLDG01140">
    <property type="entry name" value="C2.B:_Phosphomannomutase_and_P"/>
    <property type="match status" value="1"/>
</dbReference>
<dbReference type="NCBIfam" id="TIGR01484">
    <property type="entry name" value="HAD-SF-IIB"/>
    <property type="match status" value="1"/>
</dbReference>
<proteinExistence type="predicted"/>
<dbReference type="AlphaFoldDB" id="A0A1G7L1D0"/>
<dbReference type="InterPro" id="IPR036412">
    <property type="entry name" value="HAD-like_sf"/>
</dbReference>
<dbReference type="InterPro" id="IPR006379">
    <property type="entry name" value="HAD-SF_hydro_IIB"/>
</dbReference>
<dbReference type="Gene3D" id="3.30.1240.10">
    <property type="match status" value="1"/>
</dbReference>
<evidence type="ECO:0000313" key="2">
    <source>
        <dbReference type="Proteomes" id="UP000182114"/>
    </source>
</evidence>
<protein>
    <submittedName>
        <fullName evidence="1">Uncharacterized protein</fullName>
    </submittedName>
</protein>
<dbReference type="SFLD" id="SFLDS00003">
    <property type="entry name" value="Haloacid_Dehalogenase"/>
    <property type="match status" value="1"/>
</dbReference>
<dbReference type="GO" id="GO:0016791">
    <property type="term" value="F:phosphatase activity"/>
    <property type="evidence" value="ECO:0007669"/>
    <property type="project" value="TreeGrafter"/>
</dbReference>
<evidence type="ECO:0000313" key="1">
    <source>
        <dbReference type="EMBL" id="SDF43253.1"/>
    </source>
</evidence>
<reference evidence="2" key="1">
    <citation type="submission" date="2016-10" db="EMBL/GenBank/DDBJ databases">
        <authorList>
            <person name="Varghese N."/>
            <person name="Submissions S."/>
        </authorList>
    </citation>
    <scope>NUCLEOTIDE SEQUENCE [LARGE SCALE GENOMIC DNA]</scope>
    <source>
        <strain evidence="2">DSM 24729</strain>
    </source>
</reference>
<dbReference type="GO" id="GO:0005829">
    <property type="term" value="C:cytosol"/>
    <property type="evidence" value="ECO:0007669"/>
    <property type="project" value="TreeGrafter"/>
</dbReference>